<evidence type="ECO:0000256" key="1">
    <source>
        <dbReference type="SAM" id="MobiDB-lite"/>
    </source>
</evidence>
<feature type="compositionally biased region" description="Polar residues" evidence="1">
    <location>
        <begin position="211"/>
        <end position="221"/>
    </location>
</feature>
<dbReference type="InterPro" id="IPR011989">
    <property type="entry name" value="ARM-like"/>
</dbReference>
<feature type="compositionally biased region" description="Basic and acidic residues" evidence="1">
    <location>
        <begin position="192"/>
        <end position="202"/>
    </location>
</feature>
<feature type="region of interest" description="Disordered" evidence="1">
    <location>
        <begin position="188"/>
        <end position="227"/>
    </location>
</feature>
<name>A0A6A2ZBF4_HIBSY</name>
<dbReference type="Gene3D" id="1.25.10.10">
    <property type="entry name" value="Leucine-rich Repeat Variant"/>
    <property type="match status" value="1"/>
</dbReference>
<evidence type="ECO:0000313" key="2">
    <source>
        <dbReference type="EMBL" id="KAE8689077.1"/>
    </source>
</evidence>
<organism evidence="2 3">
    <name type="scientific">Hibiscus syriacus</name>
    <name type="common">Rose of Sharon</name>
    <dbReference type="NCBI Taxonomy" id="106335"/>
    <lineage>
        <taxon>Eukaryota</taxon>
        <taxon>Viridiplantae</taxon>
        <taxon>Streptophyta</taxon>
        <taxon>Embryophyta</taxon>
        <taxon>Tracheophyta</taxon>
        <taxon>Spermatophyta</taxon>
        <taxon>Magnoliopsida</taxon>
        <taxon>eudicotyledons</taxon>
        <taxon>Gunneridae</taxon>
        <taxon>Pentapetalae</taxon>
        <taxon>rosids</taxon>
        <taxon>malvids</taxon>
        <taxon>Malvales</taxon>
        <taxon>Malvaceae</taxon>
        <taxon>Malvoideae</taxon>
        <taxon>Hibiscus</taxon>
    </lineage>
</organism>
<comment type="caution">
    <text evidence="2">The sequence shown here is derived from an EMBL/GenBank/DDBJ whole genome shotgun (WGS) entry which is preliminary data.</text>
</comment>
<sequence length="227" mass="26110">MAVTVSAPWQPQEEGLKEICGLLEQQISPSSLVDKSQIWQQLQHYSQFPDFNNYLVFILARAEDLMLSKLKGVLVYVGPAHDQPLEYFSRFGLFMVGFRTKIMHRVFLLGILISIDILVRWMRNRSTAHDLRTVRCDPKRGTNVFQSFQNRDSVQTLGLDGVLTPRQSVGRWMPWRLWVSSSVKEEFEGEEMGERRGRFKPEEDNELDKTNLGSGRSSSPTERVCVG</sequence>
<reference evidence="2" key="1">
    <citation type="submission" date="2019-09" db="EMBL/GenBank/DDBJ databases">
        <title>Draft genome information of white flower Hibiscus syriacus.</title>
        <authorList>
            <person name="Kim Y.-M."/>
        </authorList>
    </citation>
    <scope>NUCLEOTIDE SEQUENCE [LARGE SCALE GENOMIC DNA]</scope>
    <source>
        <strain evidence="2">YM2019G1</strain>
    </source>
</reference>
<proteinExistence type="predicted"/>
<evidence type="ECO:0000313" key="3">
    <source>
        <dbReference type="Proteomes" id="UP000436088"/>
    </source>
</evidence>
<dbReference type="AlphaFoldDB" id="A0A6A2ZBF4"/>
<gene>
    <name evidence="2" type="ORF">F3Y22_tig00110944pilonHSYRG00068</name>
</gene>
<accession>A0A6A2ZBF4</accession>
<keyword evidence="3" id="KW-1185">Reference proteome</keyword>
<protein>
    <submittedName>
        <fullName evidence="2">Uncharacterized protein</fullName>
    </submittedName>
</protein>
<dbReference type="Proteomes" id="UP000436088">
    <property type="component" value="Unassembled WGS sequence"/>
</dbReference>
<dbReference type="EMBL" id="VEPZ02001174">
    <property type="protein sequence ID" value="KAE8689077.1"/>
    <property type="molecule type" value="Genomic_DNA"/>
</dbReference>